<keyword evidence="7 10" id="KW-0653">Protein transport</keyword>
<sequence length="173" mass="19555">MSQRAMSQLNQLQQQAKEYWHGISARERQLIAIAAPLLLVWIVWMGVVQPVLDKHEQAQQEVMNNQQMLNRVKSTATEILRLQAKGAVITERPDVPLDQLINRSASDHGLRVTGVRTQQNRLQVSLANASFEQLMGWLVELEQGSSAVIEQLRIEQTRTPGIVSIERLELSEG</sequence>
<dbReference type="EMBL" id="JOKG01000004">
    <property type="protein sequence ID" value="KEQ12979.1"/>
    <property type="molecule type" value="Genomic_DNA"/>
</dbReference>
<feature type="transmembrane region" description="Helical" evidence="11">
    <location>
        <begin position="30"/>
        <end position="52"/>
    </location>
</feature>
<evidence type="ECO:0000256" key="10">
    <source>
        <dbReference type="PIRNR" id="PIRNR006291"/>
    </source>
</evidence>
<reference evidence="12 13" key="1">
    <citation type="submission" date="2014-06" db="EMBL/GenBank/DDBJ databases">
        <title>Whole Genome Sequences of Three Symbiotic Endozoicomonas Bacteria.</title>
        <authorList>
            <person name="Neave M.J."/>
            <person name="Apprill A."/>
            <person name="Voolstra C.R."/>
        </authorList>
    </citation>
    <scope>NUCLEOTIDE SEQUENCE [LARGE SCALE GENOMIC DNA]</scope>
    <source>
        <strain evidence="12 13">LMG 24815</strain>
    </source>
</reference>
<organism evidence="12 13">
    <name type="scientific">Endozoicomonas montiporae</name>
    <dbReference type="NCBI Taxonomy" id="1027273"/>
    <lineage>
        <taxon>Bacteria</taxon>
        <taxon>Pseudomonadati</taxon>
        <taxon>Pseudomonadota</taxon>
        <taxon>Gammaproteobacteria</taxon>
        <taxon>Oceanospirillales</taxon>
        <taxon>Endozoicomonadaceae</taxon>
        <taxon>Endozoicomonas</taxon>
    </lineage>
</organism>
<keyword evidence="6 11" id="KW-0812">Transmembrane</keyword>
<evidence type="ECO:0000256" key="7">
    <source>
        <dbReference type="ARBA" id="ARBA00022927"/>
    </source>
</evidence>
<dbReference type="AlphaFoldDB" id="A0A081N3F6"/>
<dbReference type="Pfam" id="PF04612">
    <property type="entry name" value="T2SSM"/>
    <property type="match status" value="1"/>
</dbReference>
<dbReference type="SUPFAM" id="SSF103054">
    <property type="entry name" value="General secretion pathway protein M, EpsM"/>
    <property type="match status" value="1"/>
</dbReference>
<keyword evidence="3 10" id="KW-0813">Transport</keyword>
<evidence type="ECO:0000256" key="6">
    <source>
        <dbReference type="ARBA" id="ARBA00022692"/>
    </source>
</evidence>
<evidence type="ECO:0000256" key="2">
    <source>
        <dbReference type="ARBA" id="ARBA00010637"/>
    </source>
</evidence>
<evidence type="ECO:0000256" key="8">
    <source>
        <dbReference type="ARBA" id="ARBA00022989"/>
    </source>
</evidence>
<dbReference type="InterPro" id="IPR023229">
    <property type="entry name" value="T2SS_M_periplasmic_sf"/>
</dbReference>
<evidence type="ECO:0000313" key="12">
    <source>
        <dbReference type="EMBL" id="KEQ12979.1"/>
    </source>
</evidence>
<evidence type="ECO:0000256" key="4">
    <source>
        <dbReference type="ARBA" id="ARBA00022475"/>
    </source>
</evidence>
<dbReference type="InterPro" id="IPR007690">
    <property type="entry name" value="T2SS_GspM"/>
</dbReference>
<evidence type="ECO:0000256" key="5">
    <source>
        <dbReference type="ARBA" id="ARBA00022519"/>
    </source>
</evidence>
<keyword evidence="5 10" id="KW-0997">Cell inner membrane</keyword>
<dbReference type="eggNOG" id="COG3149">
    <property type="taxonomic scope" value="Bacteria"/>
</dbReference>
<evidence type="ECO:0000256" key="11">
    <source>
        <dbReference type="SAM" id="Phobius"/>
    </source>
</evidence>
<name>A0A081N3F6_9GAMM</name>
<gene>
    <name evidence="12" type="ORF">GZ77_21395</name>
</gene>
<accession>A0A081N3F6</accession>
<comment type="function">
    <text evidence="10">Inner membrane component of the type II secretion system required for the energy-dependent secretion of extracellular factors such as proteases and toxins from the periplasm.</text>
</comment>
<dbReference type="Gene3D" id="3.30.1360.100">
    <property type="entry name" value="General secretion pathway protein M, EpsM"/>
    <property type="match status" value="1"/>
</dbReference>
<dbReference type="RefSeq" id="WP_034878444.1">
    <property type="nucleotide sequence ID" value="NZ_JOKG01000004.1"/>
</dbReference>
<evidence type="ECO:0000256" key="1">
    <source>
        <dbReference type="ARBA" id="ARBA00004377"/>
    </source>
</evidence>
<comment type="caution">
    <text evidence="12">The sequence shown here is derived from an EMBL/GenBank/DDBJ whole genome shotgun (WGS) entry which is preliminary data.</text>
</comment>
<dbReference type="GO" id="GO:0015628">
    <property type="term" value="P:protein secretion by the type II secretion system"/>
    <property type="evidence" value="ECO:0007669"/>
    <property type="project" value="InterPro"/>
</dbReference>
<keyword evidence="9 10" id="KW-0472">Membrane</keyword>
<comment type="similarity">
    <text evidence="2 10">Belongs to the GSP M family.</text>
</comment>
<dbReference type="GO" id="GO:0015627">
    <property type="term" value="C:type II protein secretion system complex"/>
    <property type="evidence" value="ECO:0007669"/>
    <property type="project" value="InterPro"/>
</dbReference>
<evidence type="ECO:0000256" key="3">
    <source>
        <dbReference type="ARBA" id="ARBA00022448"/>
    </source>
</evidence>
<keyword evidence="4 10" id="KW-1003">Cell membrane</keyword>
<dbReference type="GO" id="GO:0005886">
    <property type="term" value="C:plasma membrane"/>
    <property type="evidence" value="ECO:0007669"/>
    <property type="project" value="UniProtKB-SubCell"/>
</dbReference>
<dbReference type="Proteomes" id="UP000028006">
    <property type="component" value="Unassembled WGS sequence"/>
</dbReference>
<keyword evidence="8 11" id="KW-1133">Transmembrane helix</keyword>
<protein>
    <recommendedName>
        <fullName evidence="10">Type II secretion system protein M</fullName>
        <shortName evidence="10">T2SS protein M</shortName>
    </recommendedName>
    <alternativeName>
        <fullName evidence="10">General secretion pathway protein M</fullName>
    </alternativeName>
</protein>
<evidence type="ECO:0000256" key="9">
    <source>
        <dbReference type="ARBA" id="ARBA00023136"/>
    </source>
</evidence>
<keyword evidence="13" id="KW-1185">Reference proteome</keyword>
<comment type="subcellular location">
    <subcellularLocation>
        <location evidence="1">Cell inner membrane</location>
        <topology evidence="1">Single-pass membrane protein</topology>
    </subcellularLocation>
</comment>
<proteinExistence type="inferred from homology"/>
<dbReference type="PIRSF" id="PIRSF006291">
    <property type="entry name" value="GspM"/>
    <property type="match status" value="1"/>
</dbReference>
<evidence type="ECO:0000313" key="13">
    <source>
        <dbReference type="Proteomes" id="UP000028006"/>
    </source>
</evidence>